<accession>A0A2A6FNJ4</accession>
<reference evidence="4" key="1">
    <citation type="submission" date="2017-03" db="EMBL/GenBank/DDBJ databases">
        <authorList>
            <person name="Lund M.B."/>
        </authorList>
    </citation>
    <scope>NUCLEOTIDE SEQUENCE [LARGE SCALE GENOMIC DNA]</scope>
</reference>
<comment type="caution">
    <text evidence="3">The sequence shown here is derived from an EMBL/GenBank/DDBJ whole genome shotgun (WGS) entry which is preliminary data.</text>
</comment>
<gene>
    <name evidence="3" type="ORF">B5766_12475</name>
</gene>
<organism evidence="3 4">
    <name type="scientific">Candidatus Lumbricidiphila eiseniae</name>
    <dbReference type="NCBI Taxonomy" id="1969409"/>
    <lineage>
        <taxon>Bacteria</taxon>
        <taxon>Bacillati</taxon>
        <taxon>Actinomycetota</taxon>
        <taxon>Actinomycetes</taxon>
        <taxon>Micrococcales</taxon>
        <taxon>Microbacteriaceae</taxon>
        <taxon>Candidatus Lumbricidiphila</taxon>
    </lineage>
</organism>
<proteinExistence type="predicted"/>
<protein>
    <recommendedName>
        <fullName evidence="2">SseB protein N-terminal domain-containing protein</fullName>
    </recommendedName>
</protein>
<dbReference type="Proteomes" id="UP000219994">
    <property type="component" value="Unassembled WGS sequence"/>
</dbReference>
<evidence type="ECO:0000313" key="4">
    <source>
        <dbReference type="Proteomes" id="UP000219994"/>
    </source>
</evidence>
<evidence type="ECO:0000313" key="3">
    <source>
        <dbReference type="EMBL" id="PDQ34250.1"/>
    </source>
</evidence>
<dbReference type="InterPro" id="IPR009839">
    <property type="entry name" value="SseB_N"/>
</dbReference>
<sequence length="321" mass="34515">MSPGAETRGLGADGTGANAHEPEIDRAGVDAHRPIVQRSLADMSGVTATDSAGTPWAGRRFLSNPHTNDDGRMPEPLRAVLAQFHRGEVDQDEVVREFARSRLLVPLLTELGDGGAVVGAHGLAIDKSQELSIVTVTGPEGRRALPTFSSVESMARWNRNARPVPSDGVRVALAAASDGTELVVLDPRSDTEFVVRRPALWAIGQSREWQVPWRSELVRSAFERSIERELAVLAVSLMPGDPQARLQAPELIARLQLIAGLTRGELDAVTERLARRWATDDAIAEGVDSLAVQLVTAGLDDSESGSAEWDGSEFWGEGLVQ</sequence>
<evidence type="ECO:0000259" key="2">
    <source>
        <dbReference type="Pfam" id="PF07179"/>
    </source>
</evidence>
<feature type="region of interest" description="Disordered" evidence="1">
    <location>
        <begin position="301"/>
        <end position="321"/>
    </location>
</feature>
<dbReference type="EMBL" id="NAEP01000059">
    <property type="protein sequence ID" value="PDQ34250.1"/>
    <property type="molecule type" value="Genomic_DNA"/>
</dbReference>
<feature type="region of interest" description="Disordered" evidence="1">
    <location>
        <begin position="1"/>
        <end position="23"/>
    </location>
</feature>
<evidence type="ECO:0000256" key="1">
    <source>
        <dbReference type="SAM" id="MobiDB-lite"/>
    </source>
</evidence>
<dbReference type="AlphaFoldDB" id="A0A2A6FNJ4"/>
<feature type="domain" description="SseB protein N-terminal" evidence="2">
    <location>
        <begin position="77"/>
        <end position="202"/>
    </location>
</feature>
<dbReference type="Pfam" id="PF07179">
    <property type="entry name" value="SseB"/>
    <property type="match status" value="1"/>
</dbReference>
<name>A0A2A6FNJ4_9MICO</name>